<evidence type="ECO:0000313" key="1">
    <source>
        <dbReference type="EMBL" id="CAE7540821.1"/>
    </source>
</evidence>
<evidence type="ECO:0000313" key="2">
    <source>
        <dbReference type="Proteomes" id="UP000601435"/>
    </source>
</evidence>
<protein>
    <submittedName>
        <fullName evidence="1">Uncharacterized protein</fullName>
    </submittedName>
</protein>
<gene>
    <name evidence="1" type="ORF">SNEC2469_LOCUS15569</name>
</gene>
<proteinExistence type="predicted"/>
<dbReference type="OrthoDB" id="412996at2759"/>
<dbReference type="EMBL" id="CAJNJA010025309">
    <property type="protein sequence ID" value="CAE7540821.1"/>
    <property type="molecule type" value="Genomic_DNA"/>
</dbReference>
<keyword evidence="2" id="KW-1185">Reference proteome</keyword>
<dbReference type="AlphaFoldDB" id="A0A812TT15"/>
<reference evidence="1" key="1">
    <citation type="submission" date="2021-02" db="EMBL/GenBank/DDBJ databases">
        <authorList>
            <person name="Dougan E. K."/>
            <person name="Rhodes N."/>
            <person name="Thang M."/>
            <person name="Chan C."/>
        </authorList>
    </citation>
    <scope>NUCLEOTIDE SEQUENCE</scope>
</reference>
<name>A0A812TT15_9DINO</name>
<comment type="caution">
    <text evidence="1">The sequence shown here is derived from an EMBL/GenBank/DDBJ whole genome shotgun (WGS) entry which is preliminary data.</text>
</comment>
<sequence length="109" mass="11818">MLSSLHLPFCGNGQVLEVAATGIQIRHLEDDFEETLPLDALGGGKYLLEPVDSDEEATGDVQELLRTGRLRVDATGAGLQLRWVKLGYAVDKASASQRHRKGYIATLAL</sequence>
<organism evidence="1 2">
    <name type="scientific">Symbiodinium necroappetens</name>
    <dbReference type="NCBI Taxonomy" id="1628268"/>
    <lineage>
        <taxon>Eukaryota</taxon>
        <taxon>Sar</taxon>
        <taxon>Alveolata</taxon>
        <taxon>Dinophyceae</taxon>
        <taxon>Suessiales</taxon>
        <taxon>Symbiodiniaceae</taxon>
        <taxon>Symbiodinium</taxon>
    </lineage>
</organism>
<accession>A0A812TT15</accession>
<dbReference type="Proteomes" id="UP000601435">
    <property type="component" value="Unassembled WGS sequence"/>
</dbReference>